<name>A0ABV5LSH2_9ACTN</name>
<dbReference type="Gene3D" id="1.10.260.40">
    <property type="entry name" value="lambda repressor-like DNA-binding domains"/>
    <property type="match status" value="1"/>
</dbReference>
<dbReference type="PANTHER" id="PTHR35010:SF2">
    <property type="entry name" value="BLL4672 PROTEIN"/>
    <property type="match status" value="1"/>
</dbReference>
<dbReference type="InterPro" id="IPR001387">
    <property type="entry name" value="Cro/C1-type_HTH"/>
</dbReference>
<dbReference type="PROSITE" id="PS50943">
    <property type="entry name" value="HTH_CROC1"/>
    <property type="match status" value="1"/>
</dbReference>
<dbReference type="PANTHER" id="PTHR35010">
    <property type="entry name" value="BLL4672 PROTEIN-RELATED"/>
    <property type="match status" value="1"/>
</dbReference>
<proteinExistence type="predicted"/>
<keyword evidence="3" id="KW-1185">Reference proteome</keyword>
<gene>
    <name evidence="2" type="ORF">ACFFVI_08605</name>
</gene>
<dbReference type="InterPro" id="IPR010982">
    <property type="entry name" value="Lambda_DNA-bd_dom_sf"/>
</dbReference>
<protein>
    <submittedName>
        <fullName evidence="2">Helix-turn-helix transcriptional regulator</fullName>
    </submittedName>
</protein>
<dbReference type="Proteomes" id="UP001589748">
    <property type="component" value="Unassembled WGS sequence"/>
</dbReference>
<feature type="domain" description="HTH cro/C1-type" evidence="1">
    <location>
        <begin position="42"/>
        <end position="84"/>
    </location>
</feature>
<dbReference type="SUPFAM" id="SSF47413">
    <property type="entry name" value="lambda repressor-like DNA-binding domains"/>
    <property type="match status" value="1"/>
</dbReference>
<dbReference type="Gene3D" id="3.30.450.180">
    <property type="match status" value="1"/>
</dbReference>
<dbReference type="CDD" id="cd00093">
    <property type="entry name" value="HTH_XRE"/>
    <property type="match status" value="1"/>
</dbReference>
<evidence type="ECO:0000313" key="3">
    <source>
        <dbReference type="Proteomes" id="UP001589748"/>
    </source>
</evidence>
<evidence type="ECO:0000313" key="2">
    <source>
        <dbReference type="EMBL" id="MFB9377028.1"/>
    </source>
</evidence>
<dbReference type="SMART" id="SM00530">
    <property type="entry name" value="HTH_XRE"/>
    <property type="match status" value="1"/>
</dbReference>
<dbReference type="RefSeq" id="WP_380135283.1">
    <property type="nucleotide sequence ID" value="NZ_JBHLUI010000003.1"/>
</dbReference>
<dbReference type="EMBL" id="JBHMDM010000004">
    <property type="protein sequence ID" value="MFB9377028.1"/>
    <property type="molecule type" value="Genomic_DNA"/>
</dbReference>
<evidence type="ECO:0000259" key="1">
    <source>
        <dbReference type="PROSITE" id="PS50943"/>
    </source>
</evidence>
<sequence length="290" mass="31644">MDNRDEVRTFLTTRRAKLSAADAGPAGFTTGPRRVPGLRRGEVAQLAGVSVEYYARLERGNLAGVSESVLHALARALRLDDAERAHLFDLARAAGPGPRRTRRPAPAGVRPPVQRLVDGLADLPAYVRNARLDLLAVNRLARALYAPVFEPGFDPGSGQTPNTARFTFLDPRARTFWPAWERMADETVAVLRGEAGRDPYDRGLSDLVGELSTRSEEFRTRWAAHDVRQHSTGTKDYHHPVVGDLRLDYESFVPTADPALTLIVLSAAAGTPSADGLRLLASWAVAEHPS</sequence>
<dbReference type="Pfam" id="PF13560">
    <property type="entry name" value="HTH_31"/>
    <property type="match status" value="1"/>
</dbReference>
<reference evidence="2 3" key="1">
    <citation type="submission" date="2024-09" db="EMBL/GenBank/DDBJ databases">
        <authorList>
            <person name="Sun Q."/>
            <person name="Mori K."/>
        </authorList>
    </citation>
    <scope>NUCLEOTIDE SEQUENCE [LARGE SCALE GENOMIC DNA]</scope>
    <source>
        <strain evidence="2 3">TISTR 1856</strain>
    </source>
</reference>
<comment type="caution">
    <text evidence="2">The sequence shown here is derived from an EMBL/GenBank/DDBJ whole genome shotgun (WGS) entry which is preliminary data.</text>
</comment>
<accession>A0ABV5LSH2</accession>
<dbReference type="InterPro" id="IPR041413">
    <property type="entry name" value="MLTR_LBD"/>
</dbReference>
<dbReference type="Pfam" id="PF17765">
    <property type="entry name" value="MLTR_LBD"/>
    <property type="match status" value="1"/>
</dbReference>
<organism evidence="2 3">
    <name type="scientific">Kineococcus gynurae</name>
    <dbReference type="NCBI Taxonomy" id="452979"/>
    <lineage>
        <taxon>Bacteria</taxon>
        <taxon>Bacillati</taxon>
        <taxon>Actinomycetota</taxon>
        <taxon>Actinomycetes</taxon>
        <taxon>Kineosporiales</taxon>
        <taxon>Kineosporiaceae</taxon>
        <taxon>Kineococcus</taxon>
    </lineage>
</organism>